<dbReference type="PANTHER" id="PTHR18968:SF167">
    <property type="entry name" value="ACETOLACTATE SYNTHASE LARGE SUBUNIT ILVB2-RELATED"/>
    <property type="match status" value="1"/>
</dbReference>
<evidence type="ECO:0000256" key="1">
    <source>
        <dbReference type="ARBA" id="ARBA00007812"/>
    </source>
</evidence>
<dbReference type="InterPro" id="IPR029061">
    <property type="entry name" value="THDP-binding"/>
</dbReference>
<dbReference type="SUPFAM" id="SSF52518">
    <property type="entry name" value="Thiamin diphosphate-binding fold (THDP-binding)"/>
    <property type="match status" value="2"/>
</dbReference>
<dbReference type="InterPro" id="IPR000399">
    <property type="entry name" value="TPP-bd_CS"/>
</dbReference>
<dbReference type="InterPro" id="IPR012000">
    <property type="entry name" value="Thiamin_PyroP_enz_cen_dom"/>
</dbReference>
<comment type="similarity">
    <text evidence="1 3">Belongs to the TPP enzyme family.</text>
</comment>
<dbReference type="GO" id="GO:0009099">
    <property type="term" value="P:L-valine biosynthetic process"/>
    <property type="evidence" value="ECO:0007669"/>
    <property type="project" value="TreeGrafter"/>
</dbReference>
<dbReference type="InterPro" id="IPR011766">
    <property type="entry name" value="TPP_enzyme_TPP-bd"/>
</dbReference>
<dbReference type="GO" id="GO:0009097">
    <property type="term" value="P:isoleucine biosynthetic process"/>
    <property type="evidence" value="ECO:0007669"/>
    <property type="project" value="TreeGrafter"/>
</dbReference>
<accession>A0A2N9B220</accession>
<dbReference type="Pfam" id="PF02775">
    <property type="entry name" value="TPP_enzyme_C"/>
    <property type="match status" value="1"/>
</dbReference>
<dbReference type="GO" id="GO:0005948">
    <property type="term" value="C:acetolactate synthase complex"/>
    <property type="evidence" value="ECO:0007669"/>
    <property type="project" value="TreeGrafter"/>
</dbReference>
<name>A0A2N9B220_STRCX</name>
<dbReference type="Proteomes" id="UP000235464">
    <property type="component" value="Chromosome I"/>
</dbReference>
<dbReference type="InterPro" id="IPR012001">
    <property type="entry name" value="Thiamin_PyroP_enz_TPP-bd_dom"/>
</dbReference>
<dbReference type="GO" id="GO:0030976">
    <property type="term" value="F:thiamine pyrophosphate binding"/>
    <property type="evidence" value="ECO:0007669"/>
    <property type="project" value="InterPro"/>
</dbReference>
<protein>
    <submittedName>
        <fullName evidence="7">Acetolactate synthase isozyme 3 large subunit</fullName>
        <ecNumber evidence="7">2.2.1.6</ecNumber>
    </submittedName>
</protein>
<proteinExistence type="inferred from homology"/>
<dbReference type="NCBIfam" id="NF006122">
    <property type="entry name" value="PRK08266.1"/>
    <property type="match status" value="1"/>
</dbReference>
<evidence type="ECO:0000259" key="4">
    <source>
        <dbReference type="Pfam" id="PF00205"/>
    </source>
</evidence>
<dbReference type="CDD" id="cd00568">
    <property type="entry name" value="TPP_enzymes"/>
    <property type="match status" value="1"/>
</dbReference>
<dbReference type="Gene3D" id="3.40.50.970">
    <property type="match status" value="2"/>
</dbReference>
<evidence type="ECO:0000259" key="6">
    <source>
        <dbReference type="Pfam" id="PF02776"/>
    </source>
</evidence>
<dbReference type="PANTHER" id="PTHR18968">
    <property type="entry name" value="THIAMINE PYROPHOSPHATE ENZYMES"/>
    <property type="match status" value="1"/>
</dbReference>
<sequence length="540" mass="57143">MAHAPAAATVAEHMAAQLVAEGVEVVFTVPGEQIDPLMGAIARTDIRIVPARHEQAAAFMAYGYARSTGRIGVHAVISGPGVLHSTAGLALGYSGDARMLCLAGQIPTKALGRGFGVPHEIPDQLGVLKAVTGWAGRVETPESVTSVLGAAFHRLRTGRPRPVAVEVPADVLSAPVTAPDTWTDPESDRSPDPGAVEAALQLLESARAPMVFVGSGARGCPAEITRLAERLRAPVTSELGGRGIVSDDHDLSIAYPAAHRLWPRADVVLAIGTRFMRPQVEWGLDDRVKVIRVDLDAEEIERVAPPEVALVADAAETVRALLDGLGDLDDREAWLAEVKEAQRGVEADLARLVPQVDFLRAMRGALPRDGFFVDELTQVGYTARVAFPVYRPSTYVPATYQGGLGFGFATALGVQVAHPGRPVLSVSGDGGFLYTATELATAVQHDIPVVAVVFNDNCYANIARSQRSLLGMTVATDLHNPDFVALAESFGARGVLADGPGELAAAIEDAFRRADGPTVIEVPVGEMPSPWSLIRLPRVR</sequence>
<dbReference type="CDD" id="cd07035">
    <property type="entry name" value="TPP_PYR_POX_like"/>
    <property type="match status" value="1"/>
</dbReference>
<dbReference type="SUPFAM" id="SSF52467">
    <property type="entry name" value="DHS-like NAD/FAD-binding domain"/>
    <property type="match status" value="1"/>
</dbReference>
<organism evidence="7 8">
    <name type="scientific">Streptomyces chartreusis NRRL 3882</name>
    <dbReference type="NCBI Taxonomy" id="1079985"/>
    <lineage>
        <taxon>Bacteria</taxon>
        <taxon>Bacillati</taxon>
        <taxon>Actinomycetota</taxon>
        <taxon>Actinomycetes</taxon>
        <taxon>Kitasatosporales</taxon>
        <taxon>Streptomycetaceae</taxon>
        <taxon>Streptomyces</taxon>
    </lineage>
</organism>
<dbReference type="Pfam" id="PF00205">
    <property type="entry name" value="TPP_enzyme_M"/>
    <property type="match status" value="1"/>
</dbReference>
<dbReference type="EC" id="2.2.1.6" evidence="7"/>
<dbReference type="Gene3D" id="3.40.50.1220">
    <property type="entry name" value="TPP-binding domain"/>
    <property type="match status" value="1"/>
</dbReference>
<dbReference type="AlphaFoldDB" id="A0A2N9B220"/>
<dbReference type="InterPro" id="IPR045229">
    <property type="entry name" value="TPP_enz"/>
</dbReference>
<feature type="domain" description="Thiamine pyrophosphate enzyme central" evidence="4">
    <location>
        <begin position="196"/>
        <end position="321"/>
    </location>
</feature>
<gene>
    <name evidence="7" type="primary">ilvI</name>
    <name evidence="7" type="ORF">SCNRRL3882_0848</name>
</gene>
<dbReference type="GO" id="GO:0000287">
    <property type="term" value="F:magnesium ion binding"/>
    <property type="evidence" value="ECO:0007669"/>
    <property type="project" value="InterPro"/>
</dbReference>
<reference evidence="8" key="1">
    <citation type="submission" date="2017-11" db="EMBL/GenBank/DDBJ databases">
        <authorList>
            <person name="Wibberg D."/>
        </authorList>
    </citation>
    <scope>NUCLEOTIDE SEQUENCE [LARGE SCALE GENOMIC DNA]</scope>
</reference>
<evidence type="ECO:0000313" key="7">
    <source>
        <dbReference type="EMBL" id="SOR77376.1"/>
    </source>
</evidence>
<evidence type="ECO:0000313" key="8">
    <source>
        <dbReference type="Proteomes" id="UP000235464"/>
    </source>
</evidence>
<keyword evidence="2 3" id="KW-0786">Thiamine pyrophosphate</keyword>
<keyword evidence="8" id="KW-1185">Reference proteome</keyword>
<dbReference type="GO" id="GO:0050660">
    <property type="term" value="F:flavin adenine dinucleotide binding"/>
    <property type="evidence" value="ECO:0007669"/>
    <property type="project" value="TreeGrafter"/>
</dbReference>
<keyword evidence="7" id="KW-0808">Transferase</keyword>
<dbReference type="GO" id="GO:0003984">
    <property type="term" value="F:acetolactate synthase activity"/>
    <property type="evidence" value="ECO:0007669"/>
    <property type="project" value="UniProtKB-EC"/>
</dbReference>
<feature type="domain" description="Thiamine pyrophosphate enzyme N-terminal TPP-binding" evidence="6">
    <location>
        <begin position="9"/>
        <end position="114"/>
    </location>
</feature>
<evidence type="ECO:0000256" key="3">
    <source>
        <dbReference type="RuleBase" id="RU362132"/>
    </source>
</evidence>
<dbReference type="PROSITE" id="PS00187">
    <property type="entry name" value="TPP_ENZYMES"/>
    <property type="match status" value="1"/>
</dbReference>
<dbReference type="RefSeq" id="WP_010047335.1">
    <property type="nucleotide sequence ID" value="NZ_LT962942.1"/>
</dbReference>
<dbReference type="Pfam" id="PF02776">
    <property type="entry name" value="TPP_enzyme_N"/>
    <property type="match status" value="1"/>
</dbReference>
<dbReference type="EMBL" id="LT963352">
    <property type="protein sequence ID" value="SOR77376.1"/>
    <property type="molecule type" value="Genomic_DNA"/>
</dbReference>
<evidence type="ECO:0000256" key="2">
    <source>
        <dbReference type="ARBA" id="ARBA00023052"/>
    </source>
</evidence>
<dbReference type="InterPro" id="IPR029035">
    <property type="entry name" value="DHS-like_NAD/FAD-binding_dom"/>
</dbReference>
<dbReference type="OrthoDB" id="4494979at2"/>
<feature type="domain" description="Thiamine pyrophosphate enzyme TPP-binding" evidence="5">
    <location>
        <begin position="382"/>
        <end position="522"/>
    </location>
</feature>
<evidence type="ECO:0000259" key="5">
    <source>
        <dbReference type="Pfam" id="PF02775"/>
    </source>
</evidence>